<name>Q20YQ5_RHOPB</name>
<dbReference type="eggNOG" id="COG1898">
    <property type="taxonomic scope" value="Bacteria"/>
</dbReference>
<dbReference type="AlphaFoldDB" id="Q20YQ5"/>
<dbReference type="InterPro" id="IPR000888">
    <property type="entry name" value="RmlC-like"/>
</dbReference>
<comment type="subunit">
    <text evidence="7">Homodimer.</text>
</comment>
<reference evidence="8" key="1">
    <citation type="submission" date="2006-03" db="EMBL/GenBank/DDBJ databases">
        <title>Complete sequence of Rhodopseudomonas palustris BisB18.</title>
        <authorList>
            <consortium name="US DOE Joint Genome Institute"/>
            <person name="Copeland A."/>
            <person name="Lucas S."/>
            <person name="Lapidus A."/>
            <person name="Barry K."/>
            <person name="Detter J.C."/>
            <person name="Glavina del Rio T."/>
            <person name="Hammon N."/>
            <person name="Israni S."/>
            <person name="Dalin E."/>
            <person name="Tice H."/>
            <person name="Pitluck S."/>
            <person name="Chain P."/>
            <person name="Malfatti S."/>
            <person name="Shin M."/>
            <person name="Vergez L."/>
            <person name="Schmutz J."/>
            <person name="Larimer F."/>
            <person name="Land M."/>
            <person name="Hauser L."/>
            <person name="Pelletier D.A."/>
            <person name="Kyrpides N."/>
            <person name="Anderson I."/>
            <person name="Oda Y."/>
            <person name="Harwood C.S."/>
            <person name="Richardson P."/>
        </authorList>
    </citation>
    <scope>NUCLEOTIDE SEQUENCE [LARGE SCALE GENOMIC DNA]</scope>
    <source>
        <strain evidence="8">BisB18</strain>
    </source>
</reference>
<feature type="active site" description="Proton acceptor" evidence="5">
    <location>
        <position position="62"/>
    </location>
</feature>
<dbReference type="GO" id="GO:0005829">
    <property type="term" value="C:cytosol"/>
    <property type="evidence" value="ECO:0007669"/>
    <property type="project" value="TreeGrafter"/>
</dbReference>
<dbReference type="GO" id="GO:0019305">
    <property type="term" value="P:dTDP-rhamnose biosynthetic process"/>
    <property type="evidence" value="ECO:0007669"/>
    <property type="project" value="UniProtKB-UniRule"/>
</dbReference>
<sequence>MTIDELNIPGVVVLTPKRFADDRGWFMETYSHPALQALGIELDFVQDNHSLSLHTGTLRGLHFQTPPHAQAKLVRCVRGRILDVAVDVRANSPTYGQYASAELSAADARQIFIPVGFAHGFVTLEPDTEVVYKVSDIYAPQCDGGIRWNDPTIAFPWNIEHGPFLSPKDEKLPLLADFVSPFRM</sequence>
<comment type="pathway">
    <text evidence="7">Carbohydrate biosynthesis; dTDP-L-rhamnose biosynthesis.</text>
</comment>
<evidence type="ECO:0000256" key="2">
    <source>
        <dbReference type="ARBA" id="ARBA00001997"/>
    </source>
</evidence>
<dbReference type="EC" id="5.1.3.13" evidence="3 7"/>
<feature type="active site" description="Proton donor" evidence="5">
    <location>
        <position position="132"/>
    </location>
</feature>
<evidence type="ECO:0000256" key="7">
    <source>
        <dbReference type="RuleBase" id="RU364069"/>
    </source>
</evidence>
<protein>
    <recommendedName>
        <fullName evidence="4 7">dTDP-4-dehydrorhamnose 3,5-epimerase</fullName>
        <ecNumber evidence="3 7">5.1.3.13</ecNumber>
    </recommendedName>
    <alternativeName>
        <fullName evidence="7">Thymidine diphospho-4-keto-rhamnose 3,5-epimerase</fullName>
    </alternativeName>
</protein>
<dbReference type="InterPro" id="IPR011051">
    <property type="entry name" value="RmlC_Cupin_sf"/>
</dbReference>
<dbReference type="RefSeq" id="WP_011474612.1">
    <property type="nucleotide sequence ID" value="NC_007925.1"/>
</dbReference>
<dbReference type="PANTHER" id="PTHR21047">
    <property type="entry name" value="DTDP-6-DEOXY-D-GLUCOSE-3,5 EPIMERASE"/>
    <property type="match status" value="1"/>
</dbReference>
<dbReference type="SUPFAM" id="SSF51182">
    <property type="entry name" value="RmlC-like cupins"/>
    <property type="match status" value="1"/>
</dbReference>
<evidence type="ECO:0000256" key="5">
    <source>
        <dbReference type="PIRSR" id="PIRSR600888-1"/>
    </source>
</evidence>
<dbReference type="HOGENOM" id="CLU_090940_1_1_5"/>
<proteinExistence type="inferred from homology"/>
<dbReference type="EMBL" id="CP000301">
    <property type="protein sequence ID" value="ABD89731.1"/>
    <property type="molecule type" value="Genomic_DNA"/>
</dbReference>
<evidence type="ECO:0000256" key="1">
    <source>
        <dbReference type="ARBA" id="ARBA00001298"/>
    </source>
</evidence>
<dbReference type="KEGG" id="rpc:RPC_4207"/>
<accession>Q20YQ5</accession>
<comment type="similarity">
    <text evidence="7">Belongs to the dTDP-4-dehydrorhamnose 3,5-epimerase family.</text>
</comment>
<dbReference type="STRING" id="316056.RPC_4207"/>
<organism evidence="8">
    <name type="scientific">Rhodopseudomonas palustris (strain BisB18)</name>
    <dbReference type="NCBI Taxonomy" id="316056"/>
    <lineage>
        <taxon>Bacteria</taxon>
        <taxon>Pseudomonadati</taxon>
        <taxon>Pseudomonadota</taxon>
        <taxon>Alphaproteobacteria</taxon>
        <taxon>Hyphomicrobiales</taxon>
        <taxon>Nitrobacteraceae</taxon>
        <taxon>Rhodopseudomonas</taxon>
    </lineage>
</organism>
<dbReference type="GO" id="GO:0000271">
    <property type="term" value="P:polysaccharide biosynthetic process"/>
    <property type="evidence" value="ECO:0007669"/>
    <property type="project" value="TreeGrafter"/>
</dbReference>
<comment type="function">
    <text evidence="2 7">Catalyzes the epimerization of the C3' and C5'positions of dTDP-6-deoxy-D-xylo-4-hexulose, forming dTDP-6-deoxy-L-lyxo-4-hexulose.</text>
</comment>
<comment type="catalytic activity">
    <reaction evidence="1 7">
        <text>dTDP-4-dehydro-6-deoxy-alpha-D-glucose = dTDP-4-dehydro-beta-L-rhamnose</text>
        <dbReference type="Rhea" id="RHEA:16969"/>
        <dbReference type="ChEBI" id="CHEBI:57649"/>
        <dbReference type="ChEBI" id="CHEBI:62830"/>
        <dbReference type="EC" id="5.1.3.13"/>
    </reaction>
</comment>
<dbReference type="CDD" id="cd00438">
    <property type="entry name" value="cupin_RmlC"/>
    <property type="match status" value="1"/>
</dbReference>
<evidence type="ECO:0000256" key="4">
    <source>
        <dbReference type="ARBA" id="ARBA00019595"/>
    </source>
</evidence>
<dbReference type="UniPathway" id="UPA00124"/>
<dbReference type="Pfam" id="PF00908">
    <property type="entry name" value="dTDP_sugar_isom"/>
    <property type="match status" value="1"/>
</dbReference>
<keyword evidence="7 8" id="KW-0413">Isomerase</keyword>
<feature type="site" description="Participates in a stacking interaction with the thymidine ring of dTDP-4-oxo-6-deoxyglucose" evidence="6">
    <location>
        <position position="138"/>
    </location>
</feature>
<evidence type="ECO:0000313" key="8">
    <source>
        <dbReference type="EMBL" id="ABD89731.1"/>
    </source>
</evidence>
<dbReference type="GO" id="GO:0008830">
    <property type="term" value="F:dTDP-4-dehydrorhamnose 3,5-epimerase activity"/>
    <property type="evidence" value="ECO:0007669"/>
    <property type="project" value="UniProtKB-UniRule"/>
</dbReference>
<evidence type="ECO:0000256" key="6">
    <source>
        <dbReference type="PIRSR" id="PIRSR600888-3"/>
    </source>
</evidence>
<dbReference type="NCBIfam" id="TIGR01221">
    <property type="entry name" value="rmlC"/>
    <property type="match status" value="1"/>
</dbReference>
<dbReference type="Gene3D" id="2.60.120.10">
    <property type="entry name" value="Jelly Rolls"/>
    <property type="match status" value="1"/>
</dbReference>
<gene>
    <name evidence="8" type="ordered locus">RPC_4207</name>
</gene>
<evidence type="ECO:0000256" key="3">
    <source>
        <dbReference type="ARBA" id="ARBA00012098"/>
    </source>
</evidence>
<dbReference type="PANTHER" id="PTHR21047:SF2">
    <property type="entry name" value="THYMIDINE DIPHOSPHO-4-KETO-RHAMNOSE 3,5-EPIMERASE"/>
    <property type="match status" value="1"/>
</dbReference>
<dbReference type="InterPro" id="IPR014710">
    <property type="entry name" value="RmlC-like_jellyroll"/>
</dbReference>